<evidence type="ECO:0000256" key="2">
    <source>
        <dbReference type="ARBA" id="ARBA00022840"/>
    </source>
</evidence>
<dbReference type="Gene3D" id="3.40.50.300">
    <property type="entry name" value="P-loop containing nucleotide triphosphate hydrolases"/>
    <property type="match status" value="1"/>
</dbReference>
<keyword evidence="1" id="KW-0547">Nucleotide-binding</keyword>
<feature type="compositionally biased region" description="Basic and acidic residues" evidence="3">
    <location>
        <begin position="243"/>
        <end position="265"/>
    </location>
</feature>
<reference evidence="5 6" key="1">
    <citation type="submission" date="2019-03" db="EMBL/GenBank/DDBJ databases">
        <title>Single cell metagenomics reveals metabolic interactions within the superorganism composed of flagellate Streblomastix strix and complex community of Bacteroidetes bacteria on its surface.</title>
        <authorList>
            <person name="Treitli S.C."/>
            <person name="Kolisko M."/>
            <person name="Husnik F."/>
            <person name="Keeling P."/>
            <person name="Hampl V."/>
        </authorList>
    </citation>
    <scope>NUCLEOTIDE SEQUENCE [LARGE SCALE GENOMIC DNA]</scope>
    <source>
        <strain evidence="5">ST1C</strain>
    </source>
</reference>
<dbReference type="InterPro" id="IPR003959">
    <property type="entry name" value="ATPase_AAA_core"/>
</dbReference>
<feature type="compositionally biased region" description="Basic and acidic residues" evidence="3">
    <location>
        <begin position="275"/>
        <end position="291"/>
    </location>
</feature>
<evidence type="ECO:0000313" key="6">
    <source>
        <dbReference type="Proteomes" id="UP000324800"/>
    </source>
</evidence>
<protein>
    <recommendedName>
        <fullName evidence="4">ATPase AAA-type core domain-containing protein</fullName>
    </recommendedName>
</protein>
<evidence type="ECO:0000259" key="4">
    <source>
        <dbReference type="Pfam" id="PF00004"/>
    </source>
</evidence>
<dbReference type="InterPro" id="IPR027417">
    <property type="entry name" value="P-loop_NTPase"/>
</dbReference>
<proteinExistence type="predicted"/>
<evidence type="ECO:0000256" key="3">
    <source>
        <dbReference type="SAM" id="MobiDB-lite"/>
    </source>
</evidence>
<sequence length="291" mass="32621">MHEDKDAISYLLPNLPQLISKSHLPSDINALAISLARVLKDYNYDYAKAQVAKGALILGKHATGKTTLAHAFADVVGCECLCIRLAELVASGLGDTERAIRQVFKVARQRSPCVILIDDIHALVPSEIDDDEEEENKDGDEFDEKEENFDKLVKKSPRNRTYSSFVSSIISQLCAELDAPFSEHESFIVLATAPSLSLVPMDLIDDVLVQTWHFIQTNLLCSSLKMRLCKIIKLKIEIKINERKKEQKKEPKSSKKKPVKTEATKLAKTQAPKPAKKEALQQAKKEEKKKK</sequence>
<gene>
    <name evidence="5" type="ORF">EZS28_011764</name>
</gene>
<feature type="region of interest" description="Disordered" evidence="3">
    <location>
        <begin position="243"/>
        <end position="291"/>
    </location>
</feature>
<dbReference type="PANTHER" id="PTHR23077:SF171">
    <property type="entry name" value="NUCLEAR VALOSIN-CONTAINING PROTEIN-LIKE"/>
    <property type="match status" value="1"/>
</dbReference>
<keyword evidence="2" id="KW-0067">ATP-binding</keyword>
<dbReference type="PANTHER" id="PTHR23077">
    <property type="entry name" value="AAA-FAMILY ATPASE"/>
    <property type="match status" value="1"/>
</dbReference>
<dbReference type="EMBL" id="SNRW01002456">
    <property type="protein sequence ID" value="KAA6392707.1"/>
    <property type="molecule type" value="Genomic_DNA"/>
</dbReference>
<accession>A0A5J4WCP8</accession>
<dbReference type="Proteomes" id="UP000324800">
    <property type="component" value="Unassembled WGS sequence"/>
</dbReference>
<evidence type="ECO:0000313" key="5">
    <source>
        <dbReference type="EMBL" id="KAA6392707.1"/>
    </source>
</evidence>
<feature type="domain" description="ATPase AAA-type core" evidence="4">
    <location>
        <begin position="56"/>
        <end position="136"/>
    </location>
</feature>
<dbReference type="InterPro" id="IPR050168">
    <property type="entry name" value="AAA_ATPase_domain"/>
</dbReference>
<dbReference type="Pfam" id="PF00004">
    <property type="entry name" value="AAA"/>
    <property type="match status" value="1"/>
</dbReference>
<comment type="caution">
    <text evidence="5">The sequence shown here is derived from an EMBL/GenBank/DDBJ whole genome shotgun (WGS) entry which is preliminary data.</text>
</comment>
<dbReference type="SUPFAM" id="SSF52540">
    <property type="entry name" value="P-loop containing nucleoside triphosphate hydrolases"/>
    <property type="match status" value="1"/>
</dbReference>
<name>A0A5J4WCP8_9EUKA</name>
<organism evidence="5 6">
    <name type="scientific">Streblomastix strix</name>
    <dbReference type="NCBI Taxonomy" id="222440"/>
    <lineage>
        <taxon>Eukaryota</taxon>
        <taxon>Metamonada</taxon>
        <taxon>Preaxostyla</taxon>
        <taxon>Oxymonadida</taxon>
        <taxon>Streblomastigidae</taxon>
        <taxon>Streblomastix</taxon>
    </lineage>
</organism>
<dbReference type="GO" id="GO:0005524">
    <property type="term" value="F:ATP binding"/>
    <property type="evidence" value="ECO:0007669"/>
    <property type="project" value="UniProtKB-KW"/>
</dbReference>
<dbReference type="GO" id="GO:0016887">
    <property type="term" value="F:ATP hydrolysis activity"/>
    <property type="evidence" value="ECO:0007669"/>
    <property type="project" value="InterPro"/>
</dbReference>
<dbReference type="AlphaFoldDB" id="A0A5J4WCP8"/>
<dbReference type="OrthoDB" id="27435at2759"/>
<evidence type="ECO:0000256" key="1">
    <source>
        <dbReference type="ARBA" id="ARBA00022741"/>
    </source>
</evidence>